<evidence type="ECO:0000313" key="2">
    <source>
        <dbReference type="EMBL" id="CAK7230260.1"/>
    </source>
</evidence>
<feature type="compositionally biased region" description="Low complexity" evidence="1">
    <location>
        <begin position="42"/>
        <end position="65"/>
    </location>
</feature>
<keyword evidence="3" id="KW-1185">Reference proteome</keyword>
<reference evidence="2 3" key="1">
    <citation type="submission" date="2024-01" db="EMBL/GenBank/DDBJ databases">
        <authorList>
            <person name="Allen C."/>
            <person name="Tagirdzhanova G."/>
        </authorList>
    </citation>
    <scope>NUCLEOTIDE SEQUENCE [LARGE SCALE GENOMIC DNA]</scope>
</reference>
<feature type="compositionally biased region" description="Low complexity" evidence="1">
    <location>
        <begin position="174"/>
        <end position="187"/>
    </location>
</feature>
<feature type="compositionally biased region" description="Gly residues" evidence="1">
    <location>
        <begin position="307"/>
        <end position="317"/>
    </location>
</feature>
<name>A0ABP0CDW7_9PEZI</name>
<dbReference type="EMBL" id="CAWUHB010000052">
    <property type="protein sequence ID" value="CAK7230260.1"/>
    <property type="molecule type" value="Genomic_DNA"/>
</dbReference>
<evidence type="ECO:0000313" key="3">
    <source>
        <dbReference type="Proteomes" id="UP001642405"/>
    </source>
</evidence>
<feature type="compositionally biased region" description="Pro residues" evidence="1">
    <location>
        <begin position="1"/>
        <end position="19"/>
    </location>
</feature>
<evidence type="ECO:0000256" key="1">
    <source>
        <dbReference type="SAM" id="MobiDB-lite"/>
    </source>
</evidence>
<feature type="compositionally biased region" description="Low complexity" evidence="1">
    <location>
        <begin position="143"/>
        <end position="162"/>
    </location>
</feature>
<comment type="caution">
    <text evidence="2">The sequence shown here is derived from an EMBL/GenBank/DDBJ whole genome shotgun (WGS) entry which is preliminary data.</text>
</comment>
<gene>
    <name evidence="2" type="ORF">SCUCBS95973_007514</name>
</gene>
<sequence>MPIQPPSSIPAQQPPPPPTTTTTTATSGLGLSRTRSLRRPQAGLSASAATAAIASATGAGTRAAAPSMTSSRPAASSGIPTRGASPSRLPTKPGLSSTGTAASTTGVVRPRPPSATGGLSSARLRRPDDGASTTTRPFTKPPSSSRSHLISSSAAASTAGAATQRRPTSSGGLPSSQAPASSFAAPFGQLSRTRPAASTTSGPVRGHTRTKSASVVSGSASSSAAAVAAKAPPRPPSRQNSRPPSATTLSSATVLRPPSAQSTSTGSSGTTSRPPTRGAASSTAATTATATATKTSTATAHRRPGTGASGTGAGAGTGAAVHHRPAFSTLQQHFSPAKNTAPKPRIATILAPPASPSKKPANIALSAETSRLQTTLLQLHLLHRDAAAVTAEWHASARQALAGERFAALVAEHAELAQMASKRAESMNAAALQAWAEDGSFDLTLEEKIQALDAVLAGIWSLAAAGQDPVHGQDKNTNKNKGNAPTSRYVQVVRRFERWAQQTADLVAARRGIDTLEDLLEEDEHRRRQRRRDSKAVAVEFLSNEKEPLLDAVWHEECGNLTHRLEGWQQQLARLGRGTSAAFKVNTRLDEDKDKDPQQQSSLHRILAGCSNLVDGMLEELRMMQQLEQDAAEQELAWIRKMNETIGLDMDSGSSNLSLQSHVVQQPARAGAVWRVM</sequence>
<feature type="compositionally biased region" description="Polar residues" evidence="1">
    <location>
        <begin position="190"/>
        <end position="202"/>
    </location>
</feature>
<feature type="region of interest" description="Disordered" evidence="1">
    <location>
        <begin position="1"/>
        <end position="321"/>
    </location>
</feature>
<organism evidence="2 3">
    <name type="scientific">Sporothrix curviconia</name>
    <dbReference type="NCBI Taxonomy" id="1260050"/>
    <lineage>
        <taxon>Eukaryota</taxon>
        <taxon>Fungi</taxon>
        <taxon>Dikarya</taxon>
        <taxon>Ascomycota</taxon>
        <taxon>Pezizomycotina</taxon>
        <taxon>Sordariomycetes</taxon>
        <taxon>Sordariomycetidae</taxon>
        <taxon>Ophiostomatales</taxon>
        <taxon>Ophiostomataceae</taxon>
        <taxon>Sporothrix</taxon>
    </lineage>
</organism>
<dbReference type="Proteomes" id="UP001642405">
    <property type="component" value="Unassembled WGS sequence"/>
</dbReference>
<feature type="compositionally biased region" description="Low complexity" evidence="1">
    <location>
        <begin position="20"/>
        <end position="34"/>
    </location>
</feature>
<proteinExistence type="predicted"/>
<accession>A0ABP0CDW7</accession>
<feature type="compositionally biased region" description="Low complexity" evidence="1">
    <location>
        <begin position="262"/>
        <end position="299"/>
    </location>
</feature>
<feature type="compositionally biased region" description="Low complexity" evidence="1">
    <location>
        <begin position="212"/>
        <end position="245"/>
    </location>
</feature>
<feature type="compositionally biased region" description="Low complexity" evidence="1">
    <location>
        <begin position="96"/>
        <end position="106"/>
    </location>
</feature>
<protein>
    <recommendedName>
        <fullName evidence="4">Karyogamy protein</fullName>
    </recommendedName>
</protein>
<evidence type="ECO:0008006" key="4">
    <source>
        <dbReference type="Google" id="ProtNLM"/>
    </source>
</evidence>